<dbReference type="GeneID" id="107798040"/>
<dbReference type="KEGG" id="nta:107798040"/>
<evidence type="ECO:0000313" key="7">
    <source>
        <dbReference type="RefSeq" id="XP_016476451.1"/>
    </source>
</evidence>
<evidence type="ECO:0000259" key="5">
    <source>
        <dbReference type="PROSITE" id="PS51005"/>
    </source>
</evidence>
<dbReference type="OMA" id="STRLHNH"/>
<organism evidence="6 7">
    <name type="scientific">Nicotiana tabacum</name>
    <name type="common">Common tobacco</name>
    <dbReference type="NCBI Taxonomy" id="4097"/>
    <lineage>
        <taxon>Eukaryota</taxon>
        <taxon>Viridiplantae</taxon>
        <taxon>Streptophyta</taxon>
        <taxon>Embryophyta</taxon>
        <taxon>Tracheophyta</taxon>
        <taxon>Spermatophyta</taxon>
        <taxon>Magnoliopsida</taxon>
        <taxon>eudicotyledons</taxon>
        <taxon>Gunneridae</taxon>
        <taxon>Pentapetalae</taxon>
        <taxon>asterids</taxon>
        <taxon>lamiids</taxon>
        <taxon>Solanales</taxon>
        <taxon>Solanaceae</taxon>
        <taxon>Nicotianoideae</taxon>
        <taxon>Nicotianeae</taxon>
        <taxon>Nicotiana</taxon>
    </lineage>
</organism>
<dbReference type="InterPro" id="IPR036093">
    <property type="entry name" value="NAC_dom_sf"/>
</dbReference>
<gene>
    <name evidence="7" type="primary">LOC107798040</name>
</gene>
<keyword evidence="2" id="KW-0238">DNA-binding</keyword>
<keyword evidence="3" id="KW-0804">Transcription</keyword>
<dbReference type="PANTHER" id="PTHR31719">
    <property type="entry name" value="NAC TRANSCRIPTION FACTOR 56"/>
    <property type="match status" value="1"/>
</dbReference>
<accession>A0A1S4AII0</accession>
<dbReference type="InterPro" id="IPR003441">
    <property type="entry name" value="NAC-dom"/>
</dbReference>
<dbReference type="Pfam" id="PF02365">
    <property type="entry name" value="NAM"/>
    <property type="match status" value="1"/>
</dbReference>
<dbReference type="RefSeq" id="XP_016476451.1">
    <property type="nucleotide sequence ID" value="XM_016620965.1"/>
</dbReference>
<evidence type="ECO:0000256" key="2">
    <source>
        <dbReference type="ARBA" id="ARBA00023125"/>
    </source>
</evidence>
<dbReference type="OrthoDB" id="1283928at2759"/>
<evidence type="ECO:0000256" key="3">
    <source>
        <dbReference type="ARBA" id="ARBA00023163"/>
    </source>
</evidence>
<dbReference type="PANTHER" id="PTHR31719:SF164">
    <property type="entry name" value="NAC DOMAIN-CONTAINING PROTEIN"/>
    <property type="match status" value="1"/>
</dbReference>
<evidence type="ECO:0000256" key="1">
    <source>
        <dbReference type="ARBA" id="ARBA00023015"/>
    </source>
</evidence>
<dbReference type="STRING" id="4097.A0A1S4AII0"/>
<dbReference type="AlphaFoldDB" id="A0A1S4AII0"/>
<dbReference type="Gene3D" id="2.170.150.80">
    <property type="entry name" value="NAC domain"/>
    <property type="match status" value="1"/>
</dbReference>
<dbReference type="PROSITE" id="PS51005">
    <property type="entry name" value="NAC"/>
    <property type="match status" value="1"/>
</dbReference>
<dbReference type="Proteomes" id="UP000790787">
    <property type="component" value="Chromosome 13"/>
</dbReference>
<dbReference type="PaxDb" id="4097-A0A1S4AII0"/>
<dbReference type="SUPFAM" id="SSF101941">
    <property type="entry name" value="NAC domain"/>
    <property type="match status" value="1"/>
</dbReference>
<reference evidence="7" key="2">
    <citation type="submission" date="2025-08" db="UniProtKB">
        <authorList>
            <consortium name="RefSeq"/>
        </authorList>
    </citation>
    <scope>IDENTIFICATION</scope>
    <source>
        <tissue evidence="7">Leaf</tissue>
    </source>
</reference>
<protein>
    <submittedName>
        <fullName evidence="7">NAC domain-containing protein 101-like</fullName>
    </submittedName>
</protein>
<reference evidence="6" key="1">
    <citation type="journal article" date="2014" name="Nat. Commun.">
        <title>The tobacco genome sequence and its comparison with those of tomato and potato.</title>
        <authorList>
            <person name="Sierro N."/>
            <person name="Battey J.N."/>
            <person name="Ouadi S."/>
            <person name="Bakaher N."/>
            <person name="Bovet L."/>
            <person name="Willig A."/>
            <person name="Goepfert S."/>
            <person name="Peitsch M.C."/>
            <person name="Ivanov N.V."/>
        </authorList>
    </citation>
    <scope>NUCLEOTIDE SEQUENCE [LARGE SCALE GENOMIC DNA]</scope>
</reference>
<evidence type="ECO:0000256" key="4">
    <source>
        <dbReference type="ARBA" id="ARBA00023242"/>
    </source>
</evidence>
<keyword evidence="6" id="KW-1185">Reference proteome</keyword>
<name>A0A1S4AII0_TOBAC</name>
<feature type="domain" description="NAC" evidence="5">
    <location>
        <begin position="7"/>
        <end position="154"/>
    </location>
</feature>
<keyword evidence="1" id="KW-0805">Transcription regulation</keyword>
<keyword evidence="4" id="KW-0539">Nucleus</keyword>
<sequence>MLPEAKLPMGFRFHPTDVELITFLERYVHHGILPPDGDIEVAKIGDTEPWQIFGDSNTKEKTRYFVSKLKRFKNSTKKFSRTVGQGTWKGQSGGKPIKHRSKNIIVGFRRSLKYKSGIKKEQNDKWLMKEYILAEDYFKESNEDIIVLCKIKDKKMNEKKVDGNEITEEEFDELVTSLLGCNQEKTSNWEGDTSGVLTVPITDTGEQVGYTEALERNHHQVTNDDNQLALANEVYDVMQINEANTTLITGTYEYQGFEVYGQGQTNYLAAGGEKNIDYQYADYSNDWFLSMINFEELPEQDLGMQKAKQI</sequence>
<dbReference type="GO" id="GO:0006355">
    <property type="term" value="P:regulation of DNA-templated transcription"/>
    <property type="evidence" value="ECO:0007669"/>
    <property type="project" value="InterPro"/>
</dbReference>
<evidence type="ECO:0000313" key="6">
    <source>
        <dbReference type="Proteomes" id="UP000790787"/>
    </source>
</evidence>
<proteinExistence type="predicted"/>
<dbReference type="GO" id="GO:0003677">
    <property type="term" value="F:DNA binding"/>
    <property type="evidence" value="ECO:0007669"/>
    <property type="project" value="UniProtKB-KW"/>
</dbReference>